<dbReference type="OrthoDB" id="163546at2"/>
<comment type="caution">
    <text evidence="3">The sequence shown here is derived from an EMBL/GenBank/DDBJ whole genome shotgun (WGS) entry which is preliminary data.</text>
</comment>
<proteinExistence type="predicted"/>
<dbReference type="FunFam" id="2.40.50.100:FF:000003">
    <property type="entry name" value="Acetyl-CoA carboxylase biotin carboxyl carrier protein"/>
    <property type="match status" value="1"/>
</dbReference>
<dbReference type="PANTHER" id="PTHR45266:SF3">
    <property type="entry name" value="OXALOACETATE DECARBOXYLASE ALPHA CHAIN"/>
    <property type="match status" value="1"/>
</dbReference>
<dbReference type="EC" id="6.4.1.2" evidence="3"/>
<accession>A0A0A3IZE6</accession>
<sequence length="69" mass="7698">MEILSNMSGSVWKINVNIGDQVNKNDTVVILESMKMEIPVESSFEGEVEAILVNEGDFVNEDDVIIKLK</sequence>
<dbReference type="AlphaFoldDB" id="A0A0A3IZE6"/>
<dbReference type="CDD" id="cd06850">
    <property type="entry name" value="biotinyl_domain"/>
    <property type="match status" value="1"/>
</dbReference>
<dbReference type="SUPFAM" id="SSF51230">
    <property type="entry name" value="Single hybrid motif"/>
    <property type="match status" value="1"/>
</dbReference>
<dbReference type="Proteomes" id="UP000030595">
    <property type="component" value="Unassembled WGS sequence"/>
</dbReference>
<dbReference type="EMBL" id="JPVQ01000024">
    <property type="protein sequence ID" value="KGR90154.1"/>
    <property type="molecule type" value="Genomic_DNA"/>
</dbReference>
<dbReference type="RefSeq" id="WP_036177489.1">
    <property type="nucleotide sequence ID" value="NZ_AVCZ01000024.1"/>
</dbReference>
<reference evidence="3 4" key="1">
    <citation type="submission" date="2014-02" db="EMBL/GenBank/DDBJ databases">
        <title>Draft genome sequence of Lysinibacillus massiliensis CCUG 49529.</title>
        <authorList>
            <person name="Zhang F."/>
            <person name="Wang G."/>
            <person name="Zhang L."/>
        </authorList>
    </citation>
    <scope>NUCLEOTIDE SEQUENCE [LARGE SCALE GENOMIC DNA]</scope>
    <source>
        <strain evidence="3 4">CCUG 49529</strain>
    </source>
</reference>
<dbReference type="Pfam" id="PF00364">
    <property type="entry name" value="Biotin_lipoyl"/>
    <property type="match status" value="1"/>
</dbReference>
<dbReference type="InterPro" id="IPR000089">
    <property type="entry name" value="Biotin_lipoyl"/>
</dbReference>
<dbReference type="GO" id="GO:0003989">
    <property type="term" value="F:acetyl-CoA carboxylase activity"/>
    <property type="evidence" value="ECO:0007669"/>
    <property type="project" value="UniProtKB-EC"/>
</dbReference>
<feature type="domain" description="Lipoyl-binding" evidence="2">
    <location>
        <begin position="1"/>
        <end position="69"/>
    </location>
</feature>
<gene>
    <name evidence="3" type="ORF">CD30_12935</name>
</gene>
<name>A0A0A3IZE6_9BACL</name>
<keyword evidence="4" id="KW-1185">Reference proteome</keyword>
<keyword evidence="1" id="KW-0092">Biotin</keyword>
<dbReference type="InterPro" id="IPR050709">
    <property type="entry name" value="Biotin_Carboxyl_Carrier/Decarb"/>
</dbReference>
<dbReference type="PANTHER" id="PTHR45266">
    <property type="entry name" value="OXALOACETATE DECARBOXYLASE ALPHA CHAIN"/>
    <property type="match status" value="1"/>
</dbReference>
<organism evidence="3 4">
    <name type="scientific">Ureibacillus massiliensis 4400831 = CIP 108448 = CCUG 49529</name>
    <dbReference type="NCBI Taxonomy" id="1211035"/>
    <lineage>
        <taxon>Bacteria</taxon>
        <taxon>Bacillati</taxon>
        <taxon>Bacillota</taxon>
        <taxon>Bacilli</taxon>
        <taxon>Bacillales</taxon>
        <taxon>Caryophanaceae</taxon>
        <taxon>Ureibacillus</taxon>
    </lineage>
</organism>
<dbReference type="Gene3D" id="2.40.50.100">
    <property type="match status" value="1"/>
</dbReference>
<evidence type="ECO:0000313" key="4">
    <source>
        <dbReference type="Proteomes" id="UP000030595"/>
    </source>
</evidence>
<protein>
    <submittedName>
        <fullName evidence="3">Acetyl-CoA carboxylase</fullName>
        <ecNumber evidence="3">6.4.1.2</ecNumber>
    </submittedName>
</protein>
<dbReference type="NCBIfam" id="NF004547">
    <property type="entry name" value="PRK05889.1"/>
    <property type="match status" value="1"/>
</dbReference>
<keyword evidence="3" id="KW-0436">Ligase</keyword>
<dbReference type="InterPro" id="IPR011053">
    <property type="entry name" value="Single_hybrid_motif"/>
</dbReference>
<evidence type="ECO:0000259" key="2">
    <source>
        <dbReference type="PROSITE" id="PS50968"/>
    </source>
</evidence>
<dbReference type="PROSITE" id="PS50968">
    <property type="entry name" value="BIOTINYL_LIPOYL"/>
    <property type="match status" value="1"/>
</dbReference>
<evidence type="ECO:0000256" key="1">
    <source>
        <dbReference type="ARBA" id="ARBA00023267"/>
    </source>
</evidence>
<dbReference type="eggNOG" id="COG4770">
    <property type="taxonomic scope" value="Bacteria"/>
</dbReference>
<evidence type="ECO:0000313" key="3">
    <source>
        <dbReference type="EMBL" id="KGR90154.1"/>
    </source>
</evidence>